<dbReference type="STRING" id="413071.G9MTR5"/>
<gene>
    <name evidence="2" type="ORF">TRIVIDRAFT_29515</name>
</gene>
<feature type="compositionally biased region" description="Polar residues" evidence="1">
    <location>
        <begin position="437"/>
        <end position="451"/>
    </location>
</feature>
<dbReference type="VEuPathDB" id="FungiDB:TRIVIDRAFT_29515"/>
<proteinExistence type="predicted"/>
<dbReference type="RefSeq" id="XP_013956637.1">
    <property type="nucleotide sequence ID" value="XM_014101162.1"/>
</dbReference>
<feature type="compositionally biased region" description="Acidic residues" evidence="1">
    <location>
        <begin position="47"/>
        <end position="61"/>
    </location>
</feature>
<dbReference type="InParanoid" id="G9MTR5"/>
<dbReference type="AlphaFoldDB" id="G9MTR5"/>
<dbReference type="GO" id="GO:0006361">
    <property type="term" value="P:transcription initiation at RNA polymerase I promoter"/>
    <property type="evidence" value="ECO:0007669"/>
    <property type="project" value="TreeGrafter"/>
</dbReference>
<comment type="caution">
    <text evidence="2">The sequence shown here is derived from an EMBL/GenBank/DDBJ whole genome shotgun (WGS) entry which is preliminary data.</text>
</comment>
<accession>G9MTR5</accession>
<name>G9MTR5_HYPVG</name>
<dbReference type="Gene3D" id="1.10.10.60">
    <property type="entry name" value="Homeodomain-like"/>
    <property type="match status" value="1"/>
</dbReference>
<feature type="region of interest" description="Disordered" evidence="1">
    <location>
        <begin position="559"/>
        <end position="622"/>
    </location>
</feature>
<evidence type="ECO:0000313" key="3">
    <source>
        <dbReference type="Proteomes" id="UP000007115"/>
    </source>
</evidence>
<dbReference type="EMBL" id="ABDF02000006">
    <property type="protein sequence ID" value="EHK22414.1"/>
    <property type="molecule type" value="Genomic_DNA"/>
</dbReference>
<dbReference type="GO" id="GO:0000500">
    <property type="term" value="C:RNA polymerase I upstream activating factor complex"/>
    <property type="evidence" value="ECO:0007669"/>
    <property type="project" value="InterPro"/>
</dbReference>
<dbReference type="SUPFAM" id="SSF46689">
    <property type="entry name" value="Homeodomain-like"/>
    <property type="match status" value="1"/>
</dbReference>
<dbReference type="GO" id="GO:0042790">
    <property type="term" value="P:nucleolar large rRNA transcription by RNA polymerase I"/>
    <property type="evidence" value="ECO:0007669"/>
    <property type="project" value="InterPro"/>
</dbReference>
<feature type="compositionally biased region" description="Acidic residues" evidence="1">
    <location>
        <begin position="380"/>
        <end position="392"/>
    </location>
</feature>
<dbReference type="GO" id="GO:0001181">
    <property type="term" value="F:RNA polymerase I general transcription initiation factor activity"/>
    <property type="evidence" value="ECO:0007669"/>
    <property type="project" value="TreeGrafter"/>
</dbReference>
<dbReference type="CDD" id="cd00167">
    <property type="entry name" value="SANT"/>
    <property type="match status" value="1"/>
</dbReference>
<evidence type="ECO:0000256" key="1">
    <source>
        <dbReference type="SAM" id="MobiDB-lite"/>
    </source>
</evidence>
<evidence type="ECO:0008006" key="4">
    <source>
        <dbReference type="Google" id="ProtNLM"/>
    </source>
</evidence>
<dbReference type="InterPro" id="IPR009057">
    <property type="entry name" value="Homeodomain-like_sf"/>
</dbReference>
<dbReference type="eggNOG" id="ENOG502S6UJ">
    <property type="taxonomic scope" value="Eukaryota"/>
</dbReference>
<dbReference type="PANTHER" id="PTHR28079">
    <property type="entry name" value="RNA POLYMERASE I-SPECIFIC TRANSCRIPTION INITIATION FACTOR RRN5"/>
    <property type="match status" value="1"/>
</dbReference>
<dbReference type="Proteomes" id="UP000007115">
    <property type="component" value="Unassembled WGS sequence"/>
</dbReference>
<sequence>MDQDSDFSYEEQDAAVISPPRIKTERPSNEVAETDLSTGYEGHREPDSEESDYVEEDDDENALSAAESQDLRSPLKRPLDDTIAVYRPFKRQRSELNLGYLELLNKEIQDAAQQSSFGDLELPTAGEIGLTPWSAAEKLKFFEAVARLGKHDLPGIATKIGSKSIAEVSHYLHHLQEASDLRQQHGSRSILEFAEYPAAVEISQQCCHAQEEAADEISLKQEAREELREQNRWGDVWEITPKVAKKLSRDVHRQDANSAGVPQFAQLFHASKWLELSARMFMNSSVPGNNWNSVNEEPPSMWATTFDDFHSLAISVTRRLVQTTLFMAMSRIRAKNAMGSKVREMVQLQDAEAAISSLNMAGESNEAWIKSARRLRLDVYEDPPEGDEELDEERMTYEEVEQALSGEGAAGPQQQAQPDTPFSTQHSDEDEEDGSPDNLSDSSRSPSPTNVEEQEIDMETMEILEYSVMDIRADKATKKAIKACIAVERQKERQAEEIDQYASYKAEVEMWNVLQKKPPMELPKMQDPGPPRRSNQSLDNFYPSGRDWARKLLYYSEWETLPQPEPEPESRLKEEEMVVEEEAGDEGGDEAEEEAEEGSQGIDEDEGGEEQDEDEDEEESDA</sequence>
<dbReference type="HOGENOM" id="CLU_012849_2_1_1"/>
<feature type="compositionally biased region" description="Acidic residues" evidence="1">
    <location>
        <begin position="1"/>
        <end position="13"/>
    </location>
</feature>
<dbReference type="PANTHER" id="PTHR28079:SF1">
    <property type="entry name" value="RNA POLYMERASE I-SPECIFIC TRANSCRIPTION INITIATION FACTOR RRN5"/>
    <property type="match status" value="1"/>
</dbReference>
<dbReference type="OrthoDB" id="2240312at2759"/>
<protein>
    <recommendedName>
        <fullName evidence="4">Myb-like domain-containing protein</fullName>
    </recommendedName>
</protein>
<evidence type="ECO:0000313" key="2">
    <source>
        <dbReference type="EMBL" id="EHK22414.1"/>
    </source>
</evidence>
<keyword evidence="3" id="KW-1185">Reference proteome</keyword>
<dbReference type="GeneID" id="25792769"/>
<dbReference type="InterPro" id="IPR039601">
    <property type="entry name" value="Rrn5"/>
</dbReference>
<feature type="region of interest" description="Disordered" evidence="1">
    <location>
        <begin position="1"/>
        <end position="74"/>
    </location>
</feature>
<feature type="region of interest" description="Disordered" evidence="1">
    <location>
        <begin position="519"/>
        <end position="542"/>
    </location>
</feature>
<feature type="region of interest" description="Disordered" evidence="1">
    <location>
        <begin position="380"/>
        <end position="457"/>
    </location>
</feature>
<dbReference type="InterPro" id="IPR001005">
    <property type="entry name" value="SANT/Myb"/>
</dbReference>
<organism evidence="2 3">
    <name type="scientific">Hypocrea virens (strain Gv29-8 / FGSC 10586)</name>
    <name type="common">Gliocladium virens</name>
    <name type="synonym">Trichoderma virens</name>
    <dbReference type="NCBI Taxonomy" id="413071"/>
    <lineage>
        <taxon>Eukaryota</taxon>
        <taxon>Fungi</taxon>
        <taxon>Dikarya</taxon>
        <taxon>Ascomycota</taxon>
        <taxon>Pezizomycotina</taxon>
        <taxon>Sordariomycetes</taxon>
        <taxon>Hypocreomycetidae</taxon>
        <taxon>Hypocreales</taxon>
        <taxon>Hypocreaceae</taxon>
        <taxon>Trichoderma</taxon>
    </lineage>
</organism>
<feature type="compositionally biased region" description="Acidic residues" evidence="1">
    <location>
        <begin position="577"/>
        <end position="622"/>
    </location>
</feature>
<dbReference type="OMA" id="CCHALDE"/>
<reference evidence="2 3" key="1">
    <citation type="journal article" date="2011" name="Genome Biol.">
        <title>Comparative genome sequence analysis underscores mycoparasitism as the ancestral life style of Trichoderma.</title>
        <authorList>
            <person name="Kubicek C.P."/>
            <person name="Herrera-Estrella A."/>
            <person name="Seidl-Seiboth V."/>
            <person name="Martinez D.A."/>
            <person name="Druzhinina I.S."/>
            <person name="Thon M."/>
            <person name="Zeilinger S."/>
            <person name="Casas-Flores S."/>
            <person name="Horwitz B.A."/>
            <person name="Mukherjee P.K."/>
            <person name="Mukherjee M."/>
            <person name="Kredics L."/>
            <person name="Alcaraz L.D."/>
            <person name="Aerts A."/>
            <person name="Antal Z."/>
            <person name="Atanasova L."/>
            <person name="Cervantes-Badillo M.G."/>
            <person name="Challacombe J."/>
            <person name="Chertkov O."/>
            <person name="McCluskey K."/>
            <person name="Coulpier F."/>
            <person name="Deshpande N."/>
            <person name="von Doehren H."/>
            <person name="Ebbole D.J."/>
            <person name="Esquivel-Naranjo E.U."/>
            <person name="Fekete E."/>
            <person name="Flipphi M."/>
            <person name="Glaser F."/>
            <person name="Gomez-Rodriguez E.Y."/>
            <person name="Gruber S."/>
            <person name="Han C."/>
            <person name="Henrissat B."/>
            <person name="Hermosa R."/>
            <person name="Hernandez-Onate M."/>
            <person name="Karaffa L."/>
            <person name="Kosti I."/>
            <person name="Le Crom S."/>
            <person name="Lindquist E."/>
            <person name="Lucas S."/>
            <person name="Luebeck M."/>
            <person name="Luebeck P.S."/>
            <person name="Margeot A."/>
            <person name="Metz B."/>
            <person name="Misra M."/>
            <person name="Nevalainen H."/>
            <person name="Omann M."/>
            <person name="Packer N."/>
            <person name="Perrone G."/>
            <person name="Uresti-Rivera E.E."/>
            <person name="Salamov A."/>
            <person name="Schmoll M."/>
            <person name="Seiboth B."/>
            <person name="Shapiro H."/>
            <person name="Sukno S."/>
            <person name="Tamayo-Ramos J.A."/>
            <person name="Tisch D."/>
            <person name="Wiest A."/>
            <person name="Wilkinson H.H."/>
            <person name="Zhang M."/>
            <person name="Coutinho P.M."/>
            <person name="Kenerley C.M."/>
            <person name="Monte E."/>
            <person name="Baker S.E."/>
            <person name="Grigoriev I.V."/>
        </authorList>
    </citation>
    <scope>NUCLEOTIDE SEQUENCE [LARGE SCALE GENOMIC DNA]</scope>
    <source>
        <strain evidence="3">Gv29-8 / FGSC 10586</strain>
    </source>
</reference>
<dbReference type="GO" id="GO:0000182">
    <property type="term" value="F:rDNA binding"/>
    <property type="evidence" value="ECO:0007669"/>
    <property type="project" value="TreeGrafter"/>
</dbReference>